<organism evidence="2 3">
    <name type="scientific">Arthrobacter horti</name>
    <dbReference type="NCBI Taxonomy" id="3068273"/>
    <lineage>
        <taxon>Bacteria</taxon>
        <taxon>Bacillati</taxon>
        <taxon>Actinomycetota</taxon>
        <taxon>Actinomycetes</taxon>
        <taxon>Micrococcales</taxon>
        <taxon>Micrococcaceae</taxon>
        <taxon>Arthrobacter</taxon>
    </lineage>
</organism>
<dbReference type="PANTHER" id="PTHR48079:SF6">
    <property type="entry name" value="NAD(P)-BINDING DOMAIN-CONTAINING PROTEIN-RELATED"/>
    <property type="match status" value="1"/>
</dbReference>
<dbReference type="PANTHER" id="PTHR48079">
    <property type="entry name" value="PROTEIN YEEZ"/>
    <property type="match status" value="1"/>
</dbReference>
<comment type="caution">
    <text evidence="2">The sequence shown here is derived from an EMBL/GenBank/DDBJ whole genome shotgun (WGS) entry which is preliminary data.</text>
</comment>
<sequence length="317" mass="33273">MKVAVTGATGFVGRHVVRALLAEGHEVVALVRSLPLDPGVARALDGAHPAATGDLERTADFSGTLRGVDAVVHLAARVHRMEEDSTDPLAAHRAVNTELTRRLAEAAAEAGVTSFVFLSSIKVNGERTEGVPFAAGDEPAPVDPYGVSKWEAEQALATVCRSSRLRGVSIRIPMVYGPGNKGNVQRLLGAVRRGLPLPLASIRNRRTMVAVGNVCSAIVYALSHGSEQYQLILAADSRPVSTADLCRALGTAAGRRAVLLPFPPALLRLGARLVGKGAEAERLTEDLEVRVSGTAEGFAWTPPVSFEDGIRSLSGGS</sequence>
<protein>
    <submittedName>
        <fullName evidence="2">NAD-dependent epimerase/dehydratase family protein</fullName>
    </submittedName>
</protein>
<name>A0ABT9IS18_9MICC</name>
<feature type="domain" description="NAD-dependent epimerase/dehydratase" evidence="1">
    <location>
        <begin position="3"/>
        <end position="226"/>
    </location>
</feature>
<gene>
    <name evidence="2" type="ORF">Q9R02_14625</name>
</gene>
<proteinExistence type="predicted"/>
<accession>A0ABT9IS18</accession>
<dbReference type="InterPro" id="IPR051783">
    <property type="entry name" value="NAD(P)-dependent_oxidoreduct"/>
</dbReference>
<dbReference type="InterPro" id="IPR001509">
    <property type="entry name" value="Epimerase_deHydtase"/>
</dbReference>
<dbReference type="InterPro" id="IPR036291">
    <property type="entry name" value="NAD(P)-bd_dom_sf"/>
</dbReference>
<evidence type="ECO:0000313" key="3">
    <source>
        <dbReference type="Proteomes" id="UP001232725"/>
    </source>
</evidence>
<dbReference type="RefSeq" id="WP_305997438.1">
    <property type="nucleotide sequence ID" value="NZ_JAVALS010000014.1"/>
</dbReference>
<keyword evidence="3" id="KW-1185">Reference proteome</keyword>
<dbReference type="SUPFAM" id="SSF51735">
    <property type="entry name" value="NAD(P)-binding Rossmann-fold domains"/>
    <property type="match status" value="1"/>
</dbReference>
<reference evidence="2 3" key="1">
    <citation type="submission" date="2023-08" db="EMBL/GenBank/DDBJ databases">
        <title>Arthrobacter horti sp. nov., isolated from forest soil.</title>
        <authorList>
            <person name="Park M."/>
        </authorList>
    </citation>
    <scope>NUCLEOTIDE SEQUENCE [LARGE SCALE GENOMIC DNA]</scope>
    <source>
        <strain evidence="2 3">YJM1</strain>
    </source>
</reference>
<dbReference type="Pfam" id="PF01370">
    <property type="entry name" value="Epimerase"/>
    <property type="match status" value="1"/>
</dbReference>
<evidence type="ECO:0000259" key="1">
    <source>
        <dbReference type="Pfam" id="PF01370"/>
    </source>
</evidence>
<dbReference type="Gene3D" id="3.40.50.720">
    <property type="entry name" value="NAD(P)-binding Rossmann-like Domain"/>
    <property type="match status" value="1"/>
</dbReference>
<evidence type="ECO:0000313" key="2">
    <source>
        <dbReference type="EMBL" id="MDP5228396.1"/>
    </source>
</evidence>
<dbReference type="Proteomes" id="UP001232725">
    <property type="component" value="Unassembled WGS sequence"/>
</dbReference>
<dbReference type="EMBL" id="JAVALS010000014">
    <property type="protein sequence ID" value="MDP5228396.1"/>
    <property type="molecule type" value="Genomic_DNA"/>
</dbReference>